<dbReference type="AlphaFoldDB" id="A0AAD7H7B9"/>
<accession>A0AAD7H7B9</accession>
<reference evidence="2" key="1">
    <citation type="submission" date="2023-03" db="EMBL/GenBank/DDBJ databases">
        <title>Massive genome expansion in bonnet fungi (Mycena s.s.) driven by repeated elements and novel gene families across ecological guilds.</title>
        <authorList>
            <consortium name="Lawrence Berkeley National Laboratory"/>
            <person name="Harder C.B."/>
            <person name="Miyauchi S."/>
            <person name="Viragh M."/>
            <person name="Kuo A."/>
            <person name="Thoen E."/>
            <person name="Andreopoulos B."/>
            <person name="Lu D."/>
            <person name="Skrede I."/>
            <person name="Drula E."/>
            <person name="Henrissat B."/>
            <person name="Morin E."/>
            <person name="Kohler A."/>
            <person name="Barry K."/>
            <person name="LaButti K."/>
            <person name="Morin E."/>
            <person name="Salamov A."/>
            <person name="Lipzen A."/>
            <person name="Mereny Z."/>
            <person name="Hegedus B."/>
            <person name="Baldrian P."/>
            <person name="Stursova M."/>
            <person name="Weitz H."/>
            <person name="Taylor A."/>
            <person name="Grigoriev I.V."/>
            <person name="Nagy L.G."/>
            <person name="Martin F."/>
            <person name="Kauserud H."/>
        </authorList>
    </citation>
    <scope>NUCLEOTIDE SEQUENCE</scope>
    <source>
        <strain evidence="2">CBHHK182m</strain>
    </source>
</reference>
<proteinExistence type="predicted"/>
<organism evidence="2 3">
    <name type="scientific">Mycena metata</name>
    <dbReference type="NCBI Taxonomy" id="1033252"/>
    <lineage>
        <taxon>Eukaryota</taxon>
        <taxon>Fungi</taxon>
        <taxon>Dikarya</taxon>
        <taxon>Basidiomycota</taxon>
        <taxon>Agaricomycotina</taxon>
        <taxon>Agaricomycetes</taxon>
        <taxon>Agaricomycetidae</taxon>
        <taxon>Agaricales</taxon>
        <taxon>Marasmiineae</taxon>
        <taxon>Mycenaceae</taxon>
        <taxon>Mycena</taxon>
    </lineage>
</organism>
<feature type="region of interest" description="Disordered" evidence="1">
    <location>
        <begin position="303"/>
        <end position="421"/>
    </location>
</feature>
<dbReference type="Proteomes" id="UP001215598">
    <property type="component" value="Unassembled WGS sequence"/>
</dbReference>
<dbReference type="EMBL" id="JARKIB010000336">
    <property type="protein sequence ID" value="KAJ7713728.1"/>
    <property type="molecule type" value="Genomic_DNA"/>
</dbReference>
<sequence length="690" mass="76386">MTALVYHSERPRNVNDVPPADDRFLGVWINDAEKDDVVWYLHHGALPCFVIHQLPDVEPEHESAALNFFQRTDIQDYVLTPAEYLYDHIGLGARYRYTTTEFDRVPYSAVPANPGPWSDLRRQLFVPPMPRLPMNRPAVHAVRPFSSSAVGLLYARQTRLERQAGTSRVNPTSASSMTAELFAAPVEQSGAVLPDPAPAPRLQTPSIIEPGKGKWDTFREKDDREGRPFMQQLGKNNPERNMEEEEIMYYDRQRNRRLIFADEPPLEDYSWLTPGREFGRPAPRWPYLATGGQKLDESSWMYGRERPEPSDVGRQPSASAALPDEPDDRLEHDSDAVSLGDVSGAETDRAPAVDFPAKGTKVETAVQRPTAPSPFAPPRPPIASTSTPPLAISVRPPSAPATGRGHYTQYQPLTASSSRPGRPVLAHQLLQLPSGPRYPAYRVPESGYRNSLAASSQRPLDAWTPQFGPASSRNVPRASPPGPTSSAISASALASSNLDPSFSLCVRRSSSVYEAAIALENEARSISFSEPIISPTVLLFSVPLAVASVSILQFVPIPTASFVALAFAIDEEPELLRRMRESTSAPDLLTRLGFESESAPPHGSSVFQRFGIPLESRIGGAPVKKRRTHRWAEKRAAKEAAKKEEERLRLEEEERTMQEAMLLDAASQPAPPPPPQEPYEEPPYPHDLYE</sequence>
<evidence type="ECO:0000313" key="3">
    <source>
        <dbReference type="Proteomes" id="UP001215598"/>
    </source>
</evidence>
<name>A0AAD7H7B9_9AGAR</name>
<gene>
    <name evidence="2" type="ORF">B0H16DRAFT_1743059</name>
</gene>
<feature type="compositionally biased region" description="Polar residues" evidence="1">
    <location>
        <begin position="408"/>
        <end position="419"/>
    </location>
</feature>
<keyword evidence="3" id="KW-1185">Reference proteome</keyword>
<evidence type="ECO:0000256" key="1">
    <source>
        <dbReference type="SAM" id="MobiDB-lite"/>
    </source>
</evidence>
<comment type="caution">
    <text evidence="2">The sequence shown here is derived from an EMBL/GenBank/DDBJ whole genome shotgun (WGS) entry which is preliminary data.</text>
</comment>
<protein>
    <submittedName>
        <fullName evidence="2">Uncharacterized protein</fullName>
    </submittedName>
</protein>
<feature type="compositionally biased region" description="Pro residues" evidence="1">
    <location>
        <begin position="371"/>
        <end position="381"/>
    </location>
</feature>
<feature type="region of interest" description="Disordered" evidence="1">
    <location>
        <begin position="463"/>
        <end position="488"/>
    </location>
</feature>
<evidence type="ECO:0000313" key="2">
    <source>
        <dbReference type="EMBL" id="KAJ7713728.1"/>
    </source>
</evidence>
<feature type="region of interest" description="Disordered" evidence="1">
    <location>
        <begin position="623"/>
        <end position="690"/>
    </location>
</feature>
<feature type="compositionally biased region" description="Basic and acidic residues" evidence="1">
    <location>
        <begin position="630"/>
        <end position="657"/>
    </location>
</feature>